<reference evidence="1" key="1">
    <citation type="submission" date="2018-11" db="EMBL/GenBank/DDBJ databases">
        <authorList>
            <consortium name="Pathogen Informatics"/>
        </authorList>
    </citation>
    <scope>NUCLEOTIDE SEQUENCE</scope>
</reference>
<gene>
    <name evidence="1" type="ORF">PXEA_LOCUS27015</name>
</gene>
<evidence type="ECO:0000313" key="1">
    <source>
        <dbReference type="EMBL" id="VEL33575.1"/>
    </source>
</evidence>
<keyword evidence="2" id="KW-1185">Reference proteome</keyword>
<name>A0A3S5B105_9PLAT</name>
<sequence length="168" mass="18331">MLVSVSLYKDQLVASYFRSDDKHSVALRREQHPVLTCILLAEICASTQVSPSETRFLCVINAAIYLACGTVSPGFQHPLSSELLPFVVYTPSGGKDYMLCLLLQFVPILCMMQILLISPVHTSLHYQHESYLLLQLCSAFLTSGVRRTRPQVRAGGGGAQTGISSLGA</sequence>
<evidence type="ECO:0000313" key="2">
    <source>
        <dbReference type="Proteomes" id="UP000784294"/>
    </source>
</evidence>
<proteinExistence type="predicted"/>
<organism evidence="1 2">
    <name type="scientific">Protopolystoma xenopodis</name>
    <dbReference type="NCBI Taxonomy" id="117903"/>
    <lineage>
        <taxon>Eukaryota</taxon>
        <taxon>Metazoa</taxon>
        <taxon>Spiralia</taxon>
        <taxon>Lophotrochozoa</taxon>
        <taxon>Platyhelminthes</taxon>
        <taxon>Monogenea</taxon>
        <taxon>Polyopisthocotylea</taxon>
        <taxon>Polystomatidea</taxon>
        <taxon>Polystomatidae</taxon>
        <taxon>Protopolystoma</taxon>
    </lineage>
</organism>
<dbReference type="Proteomes" id="UP000784294">
    <property type="component" value="Unassembled WGS sequence"/>
</dbReference>
<dbReference type="EMBL" id="CAAALY010246025">
    <property type="protein sequence ID" value="VEL33575.1"/>
    <property type="molecule type" value="Genomic_DNA"/>
</dbReference>
<comment type="caution">
    <text evidence="1">The sequence shown here is derived from an EMBL/GenBank/DDBJ whole genome shotgun (WGS) entry which is preliminary data.</text>
</comment>
<accession>A0A3S5B105</accession>
<dbReference type="AlphaFoldDB" id="A0A3S5B105"/>
<protein>
    <submittedName>
        <fullName evidence="1">Uncharacterized protein</fullName>
    </submittedName>
</protein>